<dbReference type="GO" id="GO:0019843">
    <property type="term" value="F:rRNA binding"/>
    <property type="evidence" value="ECO:0007669"/>
    <property type="project" value="UniProtKB-KW"/>
</dbReference>
<dbReference type="Proteomes" id="UP000308365">
    <property type="component" value="Unassembled WGS sequence"/>
</dbReference>
<keyword evidence="3" id="KW-0689">Ribosomal protein</keyword>
<evidence type="ECO:0000256" key="5">
    <source>
        <dbReference type="ARBA" id="ARBA00035242"/>
    </source>
</evidence>
<dbReference type="AlphaFoldDB" id="A0A4U1EMY5"/>
<proteinExistence type="inferred from homology"/>
<dbReference type="InterPro" id="IPR022669">
    <property type="entry name" value="Ribosomal_uL2_C"/>
</dbReference>
<dbReference type="InterPro" id="IPR014726">
    <property type="entry name" value="Ribosomal_uL2_dom3"/>
</dbReference>
<dbReference type="Gene3D" id="4.10.950.10">
    <property type="entry name" value="Ribosomal protein L2, domain 3"/>
    <property type="match status" value="1"/>
</dbReference>
<dbReference type="GO" id="GO:0022625">
    <property type="term" value="C:cytosolic large ribosomal subunit"/>
    <property type="evidence" value="ECO:0007669"/>
    <property type="project" value="TreeGrafter"/>
</dbReference>
<feature type="non-terminal residue" evidence="10">
    <location>
        <position position="1"/>
    </location>
</feature>
<dbReference type="InterPro" id="IPR022666">
    <property type="entry name" value="Ribosomal_uL2_RNA-bd_dom"/>
</dbReference>
<evidence type="ECO:0000256" key="7">
    <source>
        <dbReference type="ARBA" id="ARBA00047039"/>
    </source>
</evidence>
<dbReference type="Gene3D" id="2.30.30.30">
    <property type="match status" value="1"/>
</dbReference>
<dbReference type="SUPFAM" id="SSF50104">
    <property type="entry name" value="Translation proteins SH3-like domain"/>
    <property type="match status" value="1"/>
</dbReference>
<evidence type="ECO:0000256" key="4">
    <source>
        <dbReference type="ARBA" id="ARBA00023274"/>
    </source>
</evidence>
<evidence type="ECO:0000256" key="2">
    <source>
        <dbReference type="ARBA" id="ARBA00022730"/>
    </source>
</evidence>
<dbReference type="InterPro" id="IPR002171">
    <property type="entry name" value="Ribosomal_uL2"/>
</dbReference>
<comment type="similarity">
    <text evidence="1">Belongs to the universal ribosomal protein uL2 family.</text>
</comment>
<evidence type="ECO:0000256" key="6">
    <source>
        <dbReference type="ARBA" id="ARBA00035350"/>
    </source>
</evidence>
<dbReference type="PANTHER" id="PTHR13691:SF16">
    <property type="entry name" value="LARGE RIBOSOMAL SUBUNIT PROTEIN UL2"/>
    <property type="match status" value="1"/>
</dbReference>
<dbReference type="SUPFAM" id="SSF50249">
    <property type="entry name" value="Nucleic acid-binding proteins"/>
    <property type="match status" value="1"/>
</dbReference>
<dbReference type="GO" id="GO:0003735">
    <property type="term" value="F:structural constituent of ribosome"/>
    <property type="evidence" value="ECO:0007669"/>
    <property type="project" value="InterPro"/>
</dbReference>
<keyword evidence="4" id="KW-0687">Ribonucleoprotein</keyword>
<evidence type="ECO:0000259" key="8">
    <source>
        <dbReference type="SMART" id="SM01382"/>
    </source>
</evidence>
<dbReference type="SMART" id="SM01382">
    <property type="entry name" value="Ribosomal_L2_C"/>
    <property type="match status" value="1"/>
</dbReference>
<dbReference type="InterPro" id="IPR012340">
    <property type="entry name" value="NA-bd_OB-fold"/>
</dbReference>
<dbReference type="GO" id="GO:0002181">
    <property type="term" value="P:cytoplasmic translation"/>
    <property type="evidence" value="ECO:0007669"/>
    <property type="project" value="TreeGrafter"/>
</dbReference>
<dbReference type="PANTHER" id="PTHR13691">
    <property type="entry name" value="RIBOSOMAL PROTEIN L2"/>
    <property type="match status" value="1"/>
</dbReference>
<protein>
    <recommendedName>
        <fullName evidence="5">Large ribosomal subunit protein uL2</fullName>
    </recommendedName>
    <alternativeName>
        <fullName evidence="6">60S ribosomal protein L8</fullName>
    </alternativeName>
</protein>
<comment type="caution">
    <text evidence="10">The sequence shown here is derived from an EMBL/GenBank/DDBJ whole genome shotgun (WGS) entry which is preliminary data.</text>
</comment>
<feature type="domain" description="Large ribosomal subunit protein uL2 C-terminal" evidence="8">
    <location>
        <begin position="98"/>
        <end position="246"/>
    </location>
</feature>
<dbReference type="FunFam" id="2.40.50.140:FF:000020">
    <property type="entry name" value="60S ribosomal protein L2"/>
    <property type="match status" value="1"/>
</dbReference>
<dbReference type="PROSITE" id="PS00467">
    <property type="entry name" value="RIBOSOMAL_L2"/>
    <property type="match status" value="1"/>
</dbReference>
<dbReference type="PIRSF" id="PIRSF002158">
    <property type="entry name" value="Ribosomal_L2"/>
    <property type="match status" value="1"/>
</dbReference>
<dbReference type="InterPro" id="IPR014722">
    <property type="entry name" value="Rib_uL2_dom2"/>
</dbReference>
<dbReference type="FunFam" id="4.10.950.10:FF:000002">
    <property type="entry name" value="60S ribosomal protein L2"/>
    <property type="match status" value="1"/>
</dbReference>
<evidence type="ECO:0000256" key="1">
    <source>
        <dbReference type="ARBA" id="ARBA00005636"/>
    </source>
</evidence>
<sequence length="272" mass="29714">CCRGPRDLWAEEGHQLHVPRAREAPKDAASLHTMDFAKQHSYIKGIVKDTIHDPGCSVPLAKVVFRDPYRFKKRTEMFITTEGIHTSQFMYCGKQAQLSIGNVLPAGTVPGGTIVCCLEEKPGDWGKLARASGNYVTVISHNPETKKTRVKLPLGSKTKKTRVKLPLGSKKVISSTNRAVVGVVARGGRVDKPILKASRAYHKYKAKRNCWPCVRGVAMNPAEHPFGGGNHHHIGKASTILRDASAGQKVGLTAAHRTGCLRGTKTVQEKKN</sequence>
<dbReference type="GO" id="GO:0031090">
    <property type="term" value="C:organelle membrane"/>
    <property type="evidence" value="ECO:0007669"/>
    <property type="project" value="UniProtKB-ARBA"/>
</dbReference>
<dbReference type="EMBL" id="RWIC01001144">
    <property type="protein sequence ID" value="TKC37397.1"/>
    <property type="molecule type" value="Genomic_DNA"/>
</dbReference>
<dbReference type="FunFam" id="2.30.30.30:FF:000006">
    <property type="entry name" value="60S ribosomal protein L8"/>
    <property type="match status" value="1"/>
</dbReference>
<gene>
    <name evidence="10" type="ORF">EI555_020634</name>
</gene>
<comment type="subunit">
    <text evidence="7">Component of the large ribosomal subunit. Interacts with CRY1.</text>
</comment>
<dbReference type="Pfam" id="PF00181">
    <property type="entry name" value="Ribosomal_L2_N"/>
    <property type="match status" value="1"/>
</dbReference>
<dbReference type="SMART" id="SM01383">
    <property type="entry name" value="Ribosomal_L2"/>
    <property type="match status" value="1"/>
</dbReference>
<reference evidence="11" key="1">
    <citation type="journal article" date="2019" name="IScience">
        <title>Narwhal Genome Reveals Long-Term Low Genetic Diversity despite Current Large Abundance Size.</title>
        <authorList>
            <person name="Westbury M.V."/>
            <person name="Petersen B."/>
            <person name="Garde E."/>
            <person name="Heide-Jorgensen M.P."/>
            <person name="Lorenzen E.D."/>
        </authorList>
    </citation>
    <scope>NUCLEOTIDE SEQUENCE [LARGE SCALE GENOMIC DNA]</scope>
</reference>
<keyword evidence="2" id="KW-0699">rRNA-binding</keyword>
<evidence type="ECO:0000256" key="3">
    <source>
        <dbReference type="ARBA" id="ARBA00022980"/>
    </source>
</evidence>
<keyword evidence="2" id="KW-0694">RNA-binding</keyword>
<name>A0A4U1EMY5_MONMO</name>
<feature type="domain" description="Large ribosomal subunit protein uL2 RNA-binding" evidence="9">
    <location>
        <begin position="13"/>
        <end position="92"/>
    </location>
</feature>
<dbReference type="InterPro" id="IPR008991">
    <property type="entry name" value="Translation_prot_SH3-like_sf"/>
</dbReference>
<organism evidence="10 11">
    <name type="scientific">Monodon monoceros</name>
    <name type="common">Narwhal</name>
    <name type="synonym">Ceratodon monodon</name>
    <dbReference type="NCBI Taxonomy" id="40151"/>
    <lineage>
        <taxon>Eukaryota</taxon>
        <taxon>Metazoa</taxon>
        <taxon>Chordata</taxon>
        <taxon>Craniata</taxon>
        <taxon>Vertebrata</taxon>
        <taxon>Euteleostomi</taxon>
        <taxon>Mammalia</taxon>
        <taxon>Eutheria</taxon>
        <taxon>Laurasiatheria</taxon>
        <taxon>Artiodactyla</taxon>
        <taxon>Whippomorpha</taxon>
        <taxon>Cetacea</taxon>
        <taxon>Odontoceti</taxon>
        <taxon>Monodontidae</taxon>
        <taxon>Monodon</taxon>
    </lineage>
</organism>
<evidence type="ECO:0000313" key="10">
    <source>
        <dbReference type="EMBL" id="TKC37397.1"/>
    </source>
</evidence>
<dbReference type="Gene3D" id="2.40.50.140">
    <property type="entry name" value="Nucleic acid-binding proteins"/>
    <property type="match status" value="1"/>
</dbReference>
<dbReference type="InterPro" id="IPR022671">
    <property type="entry name" value="Ribosomal_uL2_CS"/>
</dbReference>
<evidence type="ECO:0000259" key="9">
    <source>
        <dbReference type="SMART" id="SM01383"/>
    </source>
</evidence>
<evidence type="ECO:0000313" key="11">
    <source>
        <dbReference type="Proteomes" id="UP000308365"/>
    </source>
</evidence>
<accession>A0A4U1EMY5</accession>
<dbReference type="Pfam" id="PF03947">
    <property type="entry name" value="Ribosomal_L2_C"/>
    <property type="match status" value="1"/>
</dbReference>